<evidence type="ECO:0000256" key="2">
    <source>
        <dbReference type="SAM" id="SignalP"/>
    </source>
</evidence>
<feature type="signal peptide" evidence="2">
    <location>
        <begin position="1"/>
        <end position="20"/>
    </location>
</feature>
<reference evidence="3" key="1">
    <citation type="submission" date="2020-04" db="EMBL/GenBank/DDBJ databases">
        <authorList>
            <person name="Zhang T."/>
        </authorList>
    </citation>
    <scope>NUCLEOTIDE SEQUENCE</scope>
    <source>
        <strain evidence="3">HKST-UBA09</strain>
    </source>
</reference>
<protein>
    <recommendedName>
        <fullName evidence="5">CopC domain-containing protein</fullName>
    </recommendedName>
</protein>
<keyword evidence="1" id="KW-1133">Transmembrane helix</keyword>
<name>A0A955RL77_9BACT</name>
<feature type="chain" id="PRO_5037982263" description="CopC domain-containing protein" evidence="2">
    <location>
        <begin position="21"/>
        <end position="222"/>
    </location>
</feature>
<evidence type="ECO:0000256" key="1">
    <source>
        <dbReference type="SAM" id="Phobius"/>
    </source>
</evidence>
<accession>A0A955RL77</accession>
<comment type="caution">
    <text evidence="3">The sequence shown here is derived from an EMBL/GenBank/DDBJ whole genome shotgun (WGS) entry which is preliminary data.</text>
</comment>
<keyword evidence="1" id="KW-0812">Transmembrane</keyword>
<dbReference type="EMBL" id="JAGQLF010000015">
    <property type="protein sequence ID" value="MCA9386771.1"/>
    <property type="molecule type" value="Genomic_DNA"/>
</dbReference>
<keyword evidence="1" id="KW-0472">Membrane</keyword>
<sequence>MKLKFLLVGVLILFSSMSPALIHAQGQLQLIENEEMLYEQDRPADVSSSQALEVTFKEYVQNPSSKVARFEMVLKSNVNSDRVRVTWTISGQSIAPNEDQLIKNLTVRTNETYIIPIDVKPLGYGVTEVYGVARIVGADSGQVATVRKNFAANSSAEILPITDEYNQAKVFSIIWLIVRTVVIGLIVIAIGFFGFRRFVKWYKTDEREQFEKERSESLKQLT</sequence>
<proteinExistence type="predicted"/>
<dbReference type="Proteomes" id="UP000714915">
    <property type="component" value="Unassembled WGS sequence"/>
</dbReference>
<organism evidence="3 4">
    <name type="scientific">Candidatus Dojkabacteria bacterium</name>
    <dbReference type="NCBI Taxonomy" id="2099670"/>
    <lineage>
        <taxon>Bacteria</taxon>
        <taxon>Candidatus Dojkabacteria</taxon>
    </lineage>
</organism>
<reference evidence="3" key="2">
    <citation type="journal article" date="2021" name="Microbiome">
        <title>Successional dynamics and alternative stable states in a saline activated sludge microbial community over 9 years.</title>
        <authorList>
            <person name="Wang Y."/>
            <person name="Ye J."/>
            <person name="Ju F."/>
            <person name="Liu L."/>
            <person name="Boyd J.A."/>
            <person name="Deng Y."/>
            <person name="Parks D.H."/>
            <person name="Jiang X."/>
            <person name="Yin X."/>
            <person name="Woodcroft B.J."/>
            <person name="Tyson G.W."/>
            <person name="Hugenholtz P."/>
            <person name="Polz M.F."/>
            <person name="Zhang T."/>
        </authorList>
    </citation>
    <scope>NUCLEOTIDE SEQUENCE</scope>
    <source>
        <strain evidence="3">HKST-UBA09</strain>
    </source>
</reference>
<feature type="transmembrane region" description="Helical" evidence="1">
    <location>
        <begin position="173"/>
        <end position="195"/>
    </location>
</feature>
<evidence type="ECO:0000313" key="3">
    <source>
        <dbReference type="EMBL" id="MCA9386771.1"/>
    </source>
</evidence>
<evidence type="ECO:0008006" key="5">
    <source>
        <dbReference type="Google" id="ProtNLM"/>
    </source>
</evidence>
<keyword evidence="2" id="KW-0732">Signal</keyword>
<evidence type="ECO:0000313" key="4">
    <source>
        <dbReference type="Proteomes" id="UP000714915"/>
    </source>
</evidence>
<gene>
    <name evidence="3" type="ORF">KC669_01930</name>
</gene>
<dbReference type="AlphaFoldDB" id="A0A955RL77"/>